<dbReference type="Gene3D" id="3.40.50.300">
    <property type="entry name" value="P-loop containing nucleotide triphosphate hydrolases"/>
    <property type="match status" value="1"/>
</dbReference>
<dbReference type="InterPro" id="IPR027417">
    <property type="entry name" value="P-loop_NTPase"/>
</dbReference>
<keyword evidence="9" id="KW-1185">Reference proteome</keyword>
<evidence type="ECO:0000256" key="5">
    <source>
        <dbReference type="ARBA" id="ARBA00022777"/>
    </source>
</evidence>
<dbReference type="EC" id="2.7.4.3" evidence="2"/>
<gene>
    <name evidence="8" type="ORF">HS088_TW19G00541</name>
</gene>
<dbReference type="EMBL" id="JAAARO010000019">
    <property type="protein sequence ID" value="KAF5730939.1"/>
    <property type="molecule type" value="Genomic_DNA"/>
</dbReference>
<proteinExistence type="inferred from homology"/>
<dbReference type="GO" id="GO:0016787">
    <property type="term" value="F:hydrolase activity"/>
    <property type="evidence" value="ECO:0007669"/>
    <property type="project" value="UniProtKB-KW"/>
</dbReference>
<evidence type="ECO:0000256" key="4">
    <source>
        <dbReference type="ARBA" id="ARBA00022741"/>
    </source>
</evidence>
<protein>
    <recommendedName>
        <fullName evidence="2">adenylate kinase</fullName>
        <ecNumber evidence="2">2.7.4.3</ecNumber>
    </recommendedName>
    <alternativeName>
        <fullName evidence="6">ATP:AMP phosphotransferase</fullName>
    </alternativeName>
</protein>
<accession>A0A7J7C9Z8</accession>
<dbReference type="GO" id="GO:0005524">
    <property type="term" value="F:ATP binding"/>
    <property type="evidence" value="ECO:0007669"/>
    <property type="project" value="InterPro"/>
</dbReference>
<dbReference type="Pfam" id="PF00406">
    <property type="entry name" value="ADK"/>
    <property type="match status" value="1"/>
</dbReference>
<dbReference type="CDD" id="cd01428">
    <property type="entry name" value="ADK"/>
    <property type="match status" value="1"/>
</dbReference>
<dbReference type="GO" id="GO:0004017">
    <property type="term" value="F:AMP kinase activity"/>
    <property type="evidence" value="ECO:0007669"/>
    <property type="project" value="UniProtKB-EC"/>
</dbReference>
<keyword evidence="4" id="KW-0547">Nucleotide-binding</keyword>
<dbReference type="InParanoid" id="A0A7J7C9Z8"/>
<organism evidence="8 9">
    <name type="scientific">Tripterygium wilfordii</name>
    <name type="common">Thunder God vine</name>
    <dbReference type="NCBI Taxonomy" id="458696"/>
    <lineage>
        <taxon>Eukaryota</taxon>
        <taxon>Viridiplantae</taxon>
        <taxon>Streptophyta</taxon>
        <taxon>Embryophyta</taxon>
        <taxon>Tracheophyta</taxon>
        <taxon>Spermatophyta</taxon>
        <taxon>Magnoliopsida</taxon>
        <taxon>eudicotyledons</taxon>
        <taxon>Gunneridae</taxon>
        <taxon>Pentapetalae</taxon>
        <taxon>rosids</taxon>
        <taxon>fabids</taxon>
        <taxon>Celastrales</taxon>
        <taxon>Celastraceae</taxon>
        <taxon>Tripterygium</taxon>
    </lineage>
</organism>
<keyword evidence="5 7" id="KW-0418">Kinase</keyword>
<evidence type="ECO:0000256" key="1">
    <source>
        <dbReference type="ARBA" id="ARBA00007220"/>
    </source>
</evidence>
<keyword evidence="3 7" id="KW-0808">Transferase</keyword>
<evidence type="ECO:0000313" key="9">
    <source>
        <dbReference type="Proteomes" id="UP000593562"/>
    </source>
</evidence>
<comment type="similarity">
    <text evidence="1 7">Belongs to the adenylate kinase family.</text>
</comment>
<evidence type="ECO:0000256" key="6">
    <source>
        <dbReference type="ARBA" id="ARBA00031517"/>
    </source>
</evidence>
<dbReference type="InterPro" id="IPR000850">
    <property type="entry name" value="Adenylat/UMP-CMP_kin"/>
</dbReference>
<dbReference type="SUPFAM" id="SSF52540">
    <property type="entry name" value="P-loop containing nucleoside triphosphate hydrolases"/>
    <property type="match status" value="1"/>
</dbReference>
<reference evidence="8 9" key="1">
    <citation type="journal article" date="2020" name="Nat. Commun.">
        <title>Genome of Tripterygium wilfordii and identification of cytochrome P450 involved in triptolide biosynthesis.</title>
        <authorList>
            <person name="Tu L."/>
            <person name="Su P."/>
            <person name="Zhang Z."/>
            <person name="Gao L."/>
            <person name="Wang J."/>
            <person name="Hu T."/>
            <person name="Zhou J."/>
            <person name="Zhang Y."/>
            <person name="Zhao Y."/>
            <person name="Liu Y."/>
            <person name="Song Y."/>
            <person name="Tong Y."/>
            <person name="Lu Y."/>
            <person name="Yang J."/>
            <person name="Xu C."/>
            <person name="Jia M."/>
            <person name="Peters R.J."/>
            <person name="Huang L."/>
            <person name="Gao W."/>
        </authorList>
    </citation>
    <scope>NUCLEOTIDE SEQUENCE [LARGE SCALE GENOMIC DNA]</scope>
    <source>
        <strain evidence="9">cv. XIE 37</strain>
        <tissue evidence="8">Leaf</tissue>
    </source>
</reference>
<sequence>MKPLLSIFSFTALNSLTMVSSPVRHIFRLNPRRFRSVAAALPEIIDPDFYDDNCNKSQGNLLGPAPMADTEGSAPRRGVQWAFIGSPRSKRSVYAVALSKFLKIPRISMGCLVRQELGPSSSLYKQIADAVNCGEIVSEDIILGLLSKRLDDGYSRGETGFILDGVPRSQIQAEILDQLAEIDLVVNFRCTENFLVKHLGEIDWKEELQAYAEKSKPLEDYYRKQKKLLDFQVASAPWETWKGLLAALHLQHIPYIYDGH</sequence>
<dbReference type="AlphaFoldDB" id="A0A7J7C9Z8"/>
<name>A0A7J7C9Z8_TRIWF</name>
<evidence type="ECO:0000313" key="8">
    <source>
        <dbReference type="EMBL" id="KAF5730939.1"/>
    </source>
</evidence>
<comment type="caution">
    <text evidence="8">The sequence shown here is derived from an EMBL/GenBank/DDBJ whole genome shotgun (WGS) entry which is preliminary data.</text>
</comment>
<keyword evidence="8" id="KW-0378">Hydrolase</keyword>
<dbReference type="PRINTS" id="PR00094">
    <property type="entry name" value="ADENYLTKNASE"/>
</dbReference>
<evidence type="ECO:0000256" key="7">
    <source>
        <dbReference type="RuleBase" id="RU003330"/>
    </source>
</evidence>
<dbReference type="PANTHER" id="PTHR23359">
    <property type="entry name" value="NUCLEOTIDE KINASE"/>
    <property type="match status" value="1"/>
</dbReference>
<evidence type="ECO:0000256" key="3">
    <source>
        <dbReference type="ARBA" id="ARBA00022679"/>
    </source>
</evidence>
<dbReference type="OrthoDB" id="439792at2759"/>
<evidence type="ECO:0000256" key="2">
    <source>
        <dbReference type="ARBA" id="ARBA00012955"/>
    </source>
</evidence>
<dbReference type="Proteomes" id="UP000593562">
    <property type="component" value="Unassembled WGS sequence"/>
</dbReference>